<keyword evidence="2" id="KW-0808">Transferase</keyword>
<dbReference type="InterPro" id="IPR025877">
    <property type="entry name" value="MobA-like_NTP_Trfase"/>
</dbReference>
<dbReference type="PANTHER" id="PTHR43777">
    <property type="entry name" value="MOLYBDENUM COFACTOR CYTIDYLYLTRANSFERASE"/>
    <property type="match status" value="1"/>
</dbReference>
<dbReference type="Gene3D" id="3.90.550.10">
    <property type="entry name" value="Spore Coat Polysaccharide Biosynthesis Protein SpsA, Chain A"/>
    <property type="match status" value="1"/>
</dbReference>
<evidence type="ECO:0000259" key="1">
    <source>
        <dbReference type="Pfam" id="PF12804"/>
    </source>
</evidence>
<comment type="caution">
    <text evidence="2">The sequence shown here is derived from an EMBL/GenBank/DDBJ whole genome shotgun (WGS) entry which is preliminary data.</text>
</comment>
<sequence length="195" mass="21240">MNIAILILAAGSSSRMGTPKQLLPIGNSTLLGITINTALNSNASKVLCVLGANAEKIKSSIKNYNIETVLNINYKNGISSSIISGIEHLIPMNFDAVLIMLGDQPNVGSEYLNSLIQLFLKNPKQISASNYDGKLGVPAIFPKTYFEDLKQLSGDKGARNLLNSFKVNSLILQSEEFIDIDTIKEYQDFISSIKK</sequence>
<evidence type="ECO:0000313" key="3">
    <source>
        <dbReference type="Proteomes" id="UP000323136"/>
    </source>
</evidence>
<dbReference type="RefSeq" id="WP_170245894.1">
    <property type="nucleotide sequence ID" value="NZ_VNIA01000001.1"/>
</dbReference>
<keyword evidence="2" id="KW-0548">Nucleotidyltransferase</keyword>
<dbReference type="PANTHER" id="PTHR43777:SF1">
    <property type="entry name" value="MOLYBDENUM COFACTOR CYTIDYLYLTRANSFERASE"/>
    <property type="match status" value="1"/>
</dbReference>
<protein>
    <submittedName>
        <fullName evidence="2">Molybdenum cofactor cytidylyltransferase</fullName>
    </submittedName>
</protein>
<keyword evidence="3" id="KW-1185">Reference proteome</keyword>
<organism evidence="2 3">
    <name type="scientific">Tenacibaculum adriaticum</name>
    <dbReference type="NCBI Taxonomy" id="413713"/>
    <lineage>
        <taxon>Bacteria</taxon>
        <taxon>Pseudomonadati</taxon>
        <taxon>Bacteroidota</taxon>
        <taxon>Flavobacteriia</taxon>
        <taxon>Flavobacteriales</taxon>
        <taxon>Flavobacteriaceae</taxon>
        <taxon>Tenacibaculum</taxon>
    </lineage>
</organism>
<name>A0A5S5E067_9FLAO</name>
<dbReference type="InterPro" id="IPR029044">
    <property type="entry name" value="Nucleotide-diphossugar_trans"/>
</dbReference>
<dbReference type="EMBL" id="VNIA01000001">
    <property type="protein sequence ID" value="TYQ00150.1"/>
    <property type="molecule type" value="Genomic_DNA"/>
</dbReference>
<evidence type="ECO:0000313" key="2">
    <source>
        <dbReference type="EMBL" id="TYQ00150.1"/>
    </source>
</evidence>
<dbReference type="Proteomes" id="UP000323136">
    <property type="component" value="Unassembled WGS sequence"/>
</dbReference>
<proteinExistence type="predicted"/>
<reference evidence="2 3" key="1">
    <citation type="submission" date="2019-07" db="EMBL/GenBank/DDBJ databases">
        <title>Genomic Encyclopedia of Type Strains, Phase IV (KMG-IV): sequencing the most valuable type-strain genomes for metagenomic binning, comparative biology and taxonomic classification.</title>
        <authorList>
            <person name="Goeker M."/>
        </authorList>
    </citation>
    <scope>NUCLEOTIDE SEQUENCE [LARGE SCALE GENOMIC DNA]</scope>
    <source>
        <strain evidence="2 3">DSM 18961</strain>
    </source>
</reference>
<dbReference type="GO" id="GO:0016779">
    <property type="term" value="F:nucleotidyltransferase activity"/>
    <property type="evidence" value="ECO:0007669"/>
    <property type="project" value="UniProtKB-KW"/>
</dbReference>
<dbReference type="Pfam" id="PF12804">
    <property type="entry name" value="NTP_transf_3"/>
    <property type="match status" value="1"/>
</dbReference>
<accession>A0A5S5E067</accession>
<dbReference type="CDD" id="cd04182">
    <property type="entry name" value="GT_2_like_f"/>
    <property type="match status" value="1"/>
</dbReference>
<feature type="domain" description="MobA-like NTP transferase" evidence="1">
    <location>
        <begin position="6"/>
        <end position="164"/>
    </location>
</feature>
<dbReference type="AlphaFoldDB" id="A0A5S5E067"/>
<dbReference type="SUPFAM" id="SSF53448">
    <property type="entry name" value="Nucleotide-diphospho-sugar transferases"/>
    <property type="match status" value="1"/>
</dbReference>
<gene>
    <name evidence="2" type="ORF">C7447_101759</name>
</gene>